<organism evidence="1 2">
    <name type="scientific">Acetobacter aceti</name>
    <dbReference type="NCBI Taxonomy" id="435"/>
    <lineage>
        <taxon>Bacteria</taxon>
        <taxon>Pseudomonadati</taxon>
        <taxon>Pseudomonadota</taxon>
        <taxon>Alphaproteobacteria</taxon>
        <taxon>Acetobacterales</taxon>
        <taxon>Acetobacteraceae</taxon>
        <taxon>Acetobacter</taxon>
        <taxon>Acetobacter subgen. Acetobacter</taxon>
    </lineage>
</organism>
<gene>
    <name evidence="1" type="ORF">A0U92_16630</name>
</gene>
<dbReference type="EMBL" id="CP014692">
    <property type="protein sequence ID" value="AQS86108.1"/>
    <property type="molecule type" value="Genomic_DNA"/>
</dbReference>
<dbReference type="KEGG" id="aace:A0U92_16630"/>
<dbReference type="STRING" id="435.A0U92_16630"/>
<dbReference type="OrthoDB" id="7247356at2"/>
<dbReference type="AlphaFoldDB" id="A0A1U9KK33"/>
<name>A0A1U9KK33_ACEAC</name>
<evidence type="ECO:0000313" key="2">
    <source>
        <dbReference type="Proteomes" id="UP000188937"/>
    </source>
</evidence>
<keyword evidence="2" id="KW-1185">Reference proteome</keyword>
<accession>A0A1U9KK33</accession>
<dbReference type="Proteomes" id="UP000188937">
    <property type="component" value="Chromosome"/>
</dbReference>
<reference evidence="1 2" key="1">
    <citation type="submission" date="2016-03" db="EMBL/GenBank/DDBJ databases">
        <title>Acetic acid bacteria sequencing.</title>
        <authorList>
            <person name="Brandt J."/>
            <person name="Jakob F."/>
            <person name="Vogel R.F."/>
        </authorList>
    </citation>
    <scope>NUCLEOTIDE SEQUENCE [LARGE SCALE GENOMIC DNA]</scope>
    <source>
        <strain evidence="1 2">TMW2.1153</strain>
    </source>
</reference>
<protein>
    <submittedName>
        <fullName evidence="1">Uncharacterized protein</fullName>
    </submittedName>
</protein>
<proteinExistence type="predicted"/>
<sequence length="443" mass="50117">MDDQIIFDSDDIVVHFHKGSSDFLVITFIGIGHEESASTLYFGKPVFQKYDISCIGITTRQRNWYYSPNMHKALEVIWRYSAGYRKTIAIGLSAGAYAAIKYSMVLKTDVTIAFAPQLSIDDRETAVIPEWAALCTSSMRGMGIKREDISGDIFILHDRHHRDDRQSAETILGYTLGRSDVLVGLVNVPSAGHIVYESLKGSKNLMALIETASSTLPVRERQALLAQQTRAFRRENAVNIYNRIRAGFERHPLLTWQLLASRRFADVRKVDDILNDETIFYRLAAILNNRGYTHQARTLLRAMIRYHTTGDFRLYSLKDEPFIEGRPIFLDHRGRTLGYSLKRRQFTSSNIVWMEGDAVPVSSIEYDGVVYPTVSYLGKNFFPEKREGWISLGATPGNLSVVKQGKCSCILAEDGTFVSIVADFVSGWAQECLSYETFSKILL</sequence>
<evidence type="ECO:0000313" key="1">
    <source>
        <dbReference type="EMBL" id="AQS86108.1"/>
    </source>
</evidence>
<dbReference type="RefSeq" id="WP_077814112.1">
    <property type="nucleotide sequence ID" value="NZ_CP014692.1"/>
</dbReference>